<dbReference type="CDD" id="cd24054">
    <property type="entry name" value="ASKHA_NBD_AaPPX-GppA_MtPPX2-like"/>
    <property type="match status" value="1"/>
</dbReference>
<dbReference type="SUPFAM" id="SSF53067">
    <property type="entry name" value="Actin-like ATPase domain"/>
    <property type="match status" value="2"/>
</dbReference>
<feature type="region of interest" description="Disordered" evidence="1">
    <location>
        <begin position="184"/>
        <end position="288"/>
    </location>
</feature>
<dbReference type="Pfam" id="PF02541">
    <property type="entry name" value="Ppx-GppA"/>
    <property type="match status" value="2"/>
</dbReference>
<evidence type="ECO:0000313" key="4">
    <source>
        <dbReference type="Proteomes" id="UP000265515"/>
    </source>
</evidence>
<dbReference type="AlphaFoldDB" id="A0A388KD21"/>
<dbReference type="GO" id="GO:0016462">
    <property type="term" value="F:pyrophosphatase activity"/>
    <property type="evidence" value="ECO:0007669"/>
    <property type="project" value="TreeGrafter"/>
</dbReference>
<comment type="caution">
    <text evidence="3">The sequence shown here is derived from an EMBL/GenBank/DDBJ whole genome shotgun (WGS) entry which is preliminary data.</text>
</comment>
<organism evidence="3 4">
    <name type="scientific">Chara braunii</name>
    <name type="common">Braun's stonewort</name>
    <dbReference type="NCBI Taxonomy" id="69332"/>
    <lineage>
        <taxon>Eukaryota</taxon>
        <taxon>Viridiplantae</taxon>
        <taxon>Streptophyta</taxon>
        <taxon>Charophyceae</taxon>
        <taxon>Charales</taxon>
        <taxon>Characeae</taxon>
        <taxon>Chara</taxon>
    </lineage>
</organism>
<evidence type="ECO:0000256" key="1">
    <source>
        <dbReference type="SAM" id="MobiDB-lite"/>
    </source>
</evidence>
<sequence length="447" mass="46747">MAATAGAVTCARGAAFDEILAAVDCGSNCTRLLVCHVEQPGKLSQDGGMRLTRFTSMGEGLGDGGGELTPDALRRTVDVLREYRAVVDGKVHGQGIDGGERPPRTMRVRMRAVATSAARRAKNCDSFLAAAQAALGSVRPDVISGEEEARLSFLGAVSGLDPAMGPFLVVDMGGGSTELAFGPAPGPETCPGSETGPEPGPTVSGSGSNCCDNGVTIQAAVQDRDPGPIAHSSVRPESADSEEVGRSRSTGFPDDAVAGPEDGPEPVPGSTVWSHRGSGNGWDPHSGPRVIESVEIGTVRLTERFLKSDPPTAEELRACHVAALGCFREVLKRRPVFAQARTIIGVAGTASTLAAMGMEMVTYDRTRVHLSKLTRGTVRRVFDQIKGIPTADRVGIPGLEKGREDVIVAGCVIVLALMEALGSDTWLASDCDLLDGIVLDLLRRDRQ</sequence>
<dbReference type="InterPro" id="IPR050273">
    <property type="entry name" value="GppA/Ppx_hydrolase"/>
</dbReference>
<feature type="domain" description="Ppx/GppA phosphatase N-terminal" evidence="2">
    <location>
        <begin position="288"/>
        <end position="443"/>
    </location>
</feature>
<accession>A0A388KD21</accession>
<evidence type="ECO:0000313" key="3">
    <source>
        <dbReference type="EMBL" id="GBG67952.1"/>
    </source>
</evidence>
<dbReference type="OrthoDB" id="2014654at2759"/>
<dbReference type="PANTHER" id="PTHR30005:SF13">
    <property type="entry name" value="EXOPOLYPHOSPHATASE 2"/>
    <property type="match status" value="1"/>
</dbReference>
<feature type="domain" description="Ppx/GppA phosphatase N-terminal" evidence="2">
    <location>
        <begin position="50"/>
        <end position="182"/>
    </location>
</feature>
<dbReference type="InterPro" id="IPR043129">
    <property type="entry name" value="ATPase_NBD"/>
</dbReference>
<dbReference type="Gene3D" id="3.30.420.40">
    <property type="match status" value="1"/>
</dbReference>
<dbReference type="Gramene" id="GBG67952">
    <property type="protein sequence ID" value="GBG67952"/>
    <property type="gene ID" value="CBR_g1071"/>
</dbReference>
<dbReference type="Gene3D" id="3.30.420.150">
    <property type="entry name" value="Exopolyphosphatase. Domain 2"/>
    <property type="match status" value="2"/>
</dbReference>
<proteinExistence type="predicted"/>
<dbReference type="STRING" id="69332.A0A388KD21"/>
<evidence type="ECO:0000259" key="2">
    <source>
        <dbReference type="Pfam" id="PF02541"/>
    </source>
</evidence>
<dbReference type="EMBL" id="BFEA01000094">
    <property type="protein sequence ID" value="GBG67952.1"/>
    <property type="molecule type" value="Genomic_DNA"/>
</dbReference>
<protein>
    <recommendedName>
        <fullName evidence="2">Ppx/GppA phosphatase N-terminal domain-containing protein</fullName>
    </recommendedName>
</protein>
<keyword evidence="4" id="KW-1185">Reference proteome</keyword>
<gene>
    <name evidence="3" type="ORF">CBR_g1071</name>
</gene>
<dbReference type="Proteomes" id="UP000265515">
    <property type="component" value="Unassembled WGS sequence"/>
</dbReference>
<feature type="compositionally biased region" description="Low complexity" evidence="1">
    <location>
        <begin position="187"/>
        <end position="197"/>
    </location>
</feature>
<dbReference type="PANTHER" id="PTHR30005">
    <property type="entry name" value="EXOPOLYPHOSPHATASE"/>
    <property type="match status" value="1"/>
</dbReference>
<dbReference type="InterPro" id="IPR003695">
    <property type="entry name" value="Ppx_GppA_N"/>
</dbReference>
<reference evidence="3 4" key="1">
    <citation type="journal article" date="2018" name="Cell">
        <title>The Chara Genome: Secondary Complexity and Implications for Plant Terrestrialization.</title>
        <authorList>
            <person name="Nishiyama T."/>
            <person name="Sakayama H."/>
            <person name="Vries J.D."/>
            <person name="Buschmann H."/>
            <person name="Saint-Marcoux D."/>
            <person name="Ullrich K.K."/>
            <person name="Haas F.B."/>
            <person name="Vanderstraeten L."/>
            <person name="Becker D."/>
            <person name="Lang D."/>
            <person name="Vosolsobe S."/>
            <person name="Rombauts S."/>
            <person name="Wilhelmsson P.K.I."/>
            <person name="Janitza P."/>
            <person name="Kern R."/>
            <person name="Heyl A."/>
            <person name="Rumpler F."/>
            <person name="Villalobos L.I.A.C."/>
            <person name="Clay J.M."/>
            <person name="Skokan R."/>
            <person name="Toyoda A."/>
            <person name="Suzuki Y."/>
            <person name="Kagoshima H."/>
            <person name="Schijlen E."/>
            <person name="Tajeshwar N."/>
            <person name="Catarino B."/>
            <person name="Hetherington A.J."/>
            <person name="Saltykova A."/>
            <person name="Bonnot C."/>
            <person name="Breuninger H."/>
            <person name="Symeonidi A."/>
            <person name="Radhakrishnan G.V."/>
            <person name="Van Nieuwerburgh F."/>
            <person name="Deforce D."/>
            <person name="Chang C."/>
            <person name="Karol K.G."/>
            <person name="Hedrich R."/>
            <person name="Ulvskov P."/>
            <person name="Glockner G."/>
            <person name="Delwiche C.F."/>
            <person name="Petrasek J."/>
            <person name="Van de Peer Y."/>
            <person name="Friml J."/>
            <person name="Beilby M."/>
            <person name="Dolan L."/>
            <person name="Kohara Y."/>
            <person name="Sugano S."/>
            <person name="Fujiyama A."/>
            <person name="Delaux P.-M."/>
            <person name="Quint M."/>
            <person name="TheiBen G."/>
            <person name="Hagemann M."/>
            <person name="Harholt J."/>
            <person name="Dunand C."/>
            <person name="Zachgo S."/>
            <person name="Langdale J."/>
            <person name="Maumus F."/>
            <person name="Straeten D.V.D."/>
            <person name="Gould S.B."/>
            <person name="Rensing S.A."/>
        </authorList>
    </citation>
    <scope>NUCLEOTIDE SEQUENCE [LARGE SCALE GENOMIC DNA]</scope>
    <source>
        <strain evidence="3 4">S276</strain>
    </source>
</reference>
<name>A0A388KD21_CHABU</name>